<dbReference type="STRING" id="318161.Sden_1621"/>
<feature type="region of interest" description="Disordered" evidence="1">
    <location>
        <begin position="33"/>
        <end position="57"/>
    </location>
</feature>
<reference evidence="2 3" key="1">
    <citation type="submission" date="2006-03" db="EMBL/GenBank/DDBJ databases">
        <title>Complete sequence of Shewanella denitrificans OS217.</title>
        <authorList>
            <consortium name="US DOE Joint Genome Institute"/>
            <person name="Copeland A."/>
            <person name="Lucas S."/>
            <person name="Lapidus A."/>
            <person name="Barry K."/>
            <person name="Detter J.C."/>
            <person name="Glavina del Rio T."/>
            <person name="Hammon N."/>
            <person name="Israni S."/>
            <person name="Dalin E."/>
            <person name="Tice H."/>
            <person name="Pitluck S."/>
            <person name="Brettin T."/>
            <person name="Bruce D."/>
            <person name="Han C."/>
            <person name="Tapia R."/>
            <person name="Gilna P."/>
            <person name="Kiss H."/>
            <person name="Schmutz J."/>
            <person name="Larimer F."/>
            <person name="Land M."/>
            <person name="Hauser L."/>
            <person name="Kyrpides N."/>
            <person name="Lykidis A."/>
            <person name="Richardson P."/>
        </authorList>
    </citation>
    <scope>NUCLEOTIDE SEQUENCE [LARGE SCALE GENOMIC DNA]</scope>
    <source>
        <strain evidence="3">OS217 / ATCC BAA-1090 / DSM 15013</strain>
    </source>
</reference>
<evidence type="ECO:0000313" key="3">
    <source>
        <dbReference type="Proteomes" id="UP000001982"/>
    </source>
</evidence>
<dbReference type="AlphaFoldDB" id="Q12NS1"/>
<evidence type="ECO:0000256" key="1">
    <source>
        <dbReference type="SAM" id="MobiDB-lite"/>
    </source>
</evidence>
<dbReference type="EMBL" id="CP000302">
    <property type="protein sequence ID" value="ABE54905.1"/>
    <property type="molecule type" value="Genomic_DNA"/>
</dbReference>
<dbReference type="eggNOG" id="ENOG50302GW">
    <property type="taxonomic scope" value="Bacteria"/>
</dbReference>
<dbReference type="KEGG" id="sdn:Sden_1621"/>
<dbReference type="OrthoDB" id="6267130at2"/>
<sequence length="113" mass="12191">MQANLHTISVPQSSLSQAVAANRPITPAVPAVDNALASPQPNHDKATPTQQSQGLPEALSSDELAMLQLKRDAKLEYDNNTRTQQGAIASYLNTQHAAKRDEIQQMVGIDLYA</sequence>
<protein>
    <submittedName>
        <fullName evidence="2">Uncharacterized protein</fullName>
    </submittedName>
</protein>
<dbReference type="Proteomes" id="UP000001982">
    <property type="component" value="Chromosome"/>
</dbReference>
<accession>Q12NS1</accession>
<dbReference type="RefSeq" id="WP_011496063.1">
    <property type="nucleotide sequence ID" value="NC_007954.1"/>
</dbReference>
<gene>
    <name evidence="2" type="ordered locus">Sden_1621</name>
</gene>
<proteinExistence type="predicted"/>
<organism evidence="2 3">
    <name type="scientific">Shewanella denitrificans (strain OS217 / ATCC BAA-1090 / DSM 15013)</name>
    <dbReference type="NCBI Taxonomy" id="318161"/>
    <lineage>
        <taxon>Bacteria</taxon>
        <taxon>Pseudomonadati</taxon>
        <taxon>Pseudomonadota</taxon>
        <taxon>Gammaproteobacteria</taxon>
        <taxon>Alteromonadales</taxon>
        <taxon>Shewanellaceae</taxon>
        <taxon>Shewanella</taxon>
    </lineage>
</organism>
<keyword evidence="3" id="KW-1185">Reference proteome</keyword>
<dbReference type="HOGENOM" id="CLU_162058_0_0_6"/>
<name>Q12NS1_SHEDO</name>
<feature type="compositionally biased region" description="Polar residues" evidence="1">
    <location>
        <begin position="37"/>
        <end position="54"/>
    </location>
</feature>
<evidence type="ECO:0000313" key="2">
    <source>
        <dbReference type="EMBL" id="ABE54905.1"/>
    </source>
</evidence>